<dbReference type="InterPro" id="IPR050559">
    <property type="entry name" value="P-Pant_transferase_sf"/>
</dbReference>
<dbReference type="KEGG" id="hyf:DTO96_101337"/>
<keyword evidence="2 4" id="KW-0808">Transferase</keyword>
<dbReference type="PANTHER" id="PTHR12215">
    <property type="entry name" value="PHOSPHOPANTETHEINE TRANSFERASE"/>
    <property type="match status" value="1"/>
</dbReference>
<dbReference type="Proteomes" id="UP000252182">
    <property type="component" value="Chromosome"/>
</dbReference>
<evidence type="ECO:0000313" key="5">
    <source>
        <dbReference type="Proteomes" id="UP000252182"/>
    </source>
</evidence>
<evidence type="ECO:0000256" key="1">
    <source>
        <dbReference type="ARBA" id="ARBA00010990"/>
    </source>
</evidence>
<dbReference type="InterPro" id="IPR037143">
    <property type="entry name" value="4-PPantetheinyl_Trfase_dom_sf"/>
</dbReference>
<dbReference type="Gene3D" id="3.90.470.20">
    <property type="entry name" value="4'-phosphopantetheinyl transferase domain"/>
    <property type="match status" value="1"/>
</dbReference>
<dbReference type="AlphaFoldDB" id="A0A345DB68"/>
<dbReference type="EC" id="2.7.8.-" evidence="4"/>
<evidence type="ECO:0000313" key="4">
    <source>
        <dbReference type="EMBL" id="AXF85606.1"/>
    </source>
</evidence>
<feature type="domain" description="4'-phosphopantetheinyl transferase" evidence="3">
    <location>
        <begin position="61"/>
        <end position="166"/>
    </location>
</feature>
<dbReference type="InterPro" id="IPR008278">
    <property type="entry name" value="4-PPantetheinyl_Trfase_dom"/>
</dbReference>
<dbReference type="GO" id="GO:0019878">
    <property type="term" value="P:lysine biosynthetic process via aminoadipic acid"/>
    <property type="evidence" value="ECO:0007669"/>
    <property type="project" value="TreeGrafter"/>
</dbReference>
<proteinExistence type="inferred from homology"/>
<comment type="similarity">
    <text evidence="1">Belongs to the P-Pant transferase superfamily. Gsp/Sfp/HetI/AcpT family.</text>
</comment>
<dbReference type="GO" id="GO:0008897">
    <property type="term" value="F:holo-[acyl-carrier-protein] synthase activity"/>
    <property type="evidence" value="ECO:0007669"/>
    <property type="project" value="InterPro"/>
</dbReference>
<name>A0A345DB68_9BURK</name>
<accession>A0A345DB68</accession>
<reference evidence="5" key="1">
    <citation type="submission" date="2018-07" db="EMBL/GenBank/DDBJ databases">
        <authorList>
            <person name="Kim H."/>
        </authorList>
    </citation>
    <scope>NUCLEOTIDE SEQUENCE [LARGE SCALE GENOMIC DNA]</scope>
    <source>
        <strain evidence="5">F02</strain>
    </source>
</reference>
<protein>
    <submittedName>
        <fullName evidence="4">4'-phosphopantetheinyl transferase sfp</fullName>
        <ecNumber evidence="4">2.7.8.-</ecNumber>
    </submittedName>
</protein>
<dbReference type="SUPFAM" id="SSF56214">
    <property type="entry name" value="4'-phosphopantetheinyl transferase"/>
    <property type="match status" value="2"/>
</dbReference>
<dbReference type="EMBL" id="CP031124">
    <property type="protein sequence ID" value="AXF85606.1"/>
    <property type="molecule type" value="Genomic_DNA"/>
</dbReference>
<organism evidence="4 5">
    <name type="scientific">Ephemeroptericola cinctiostellae</name>
    <dbReference type="NCBI Taxonomy" id="2268024"/>
    <lineage>
        <taxon>Bacteria</taxon>
        <taxon>Pseudomonadati</taxon>
        <taxon>Pseudomonadota</taxon>
        <taxon>Betaproteobacteria</taxon>
        <taxon>Burkholderiales</taxon>
        <taxon>Burkholderiaceae</taxon>
        <taxon>Ephemeroptericola</taxon>
    </lineage>
</organism>
<dbReference type="GO" id="GO:0005829">
    <property type="term" value="C:cytosol"/>
    <property type="evidence" value="ECO:0007669"/>
    <property type="project" value="TreeGrafter"/>
</dbReference>
<evidence type="ECO:0000256" key="2">
    <source>
        <dbReference type="ARBA" id="ARBA00022679"/>
    </source>
</evidence>
<gene>
    <name evidence="4" type="primary">sfp</name>
    <name evidence="4" type="ORF">DTO96_101337</name>
</gene>
<evidence type="ECO:0000259" key="3">
    <source>
        <dbReference type="Pfam" id="PF01648"/>
    </source>
</evidence>
<keyword evidence="5" id="KW-1185">Reference proteome</keyword>
<dbReference type="GO" id="GO:0000287">
    <property type="term" value="F:magnesium ion binding"/>
    <property type="evidence" value="ECO:0007669"/>
    <property type="project" value="InterPro"/>
</dbReference>
<dbReference type="Pfam" id="PF01648">
    <property type="entry name" value="ACPS"/>
    <property type="match status" value="1"/>
</dbReference>
<sequence length="169" mass="19079">MRDDMTLKLLLAKYIGQSIEKIKIKRTVLGKPFLVSHPKIHFSVSHTRNFSCIAISSMGEIGVDIENEESSLKDQDLPFTALSRNEQSFCLTQPNKRRAFFSIWTAKEAFLKAIGCGLSTPLSDFSVLPLPNDQSYHFIPHTAALESIQTTFKHYLTEDGVHITYCILT</sequence>
<dbReference type="PANTHER" id="PTHR12215:SF10">
    <property type="entry name" value="L-AMINOADIPATE-SEMIALDEHYDE DEHYDROGENASE-PHOSPHOPANTETHEINYL TRANSFERASE"/>
    <property type="match status" value="1"/>
</dbReference>